<accession>A0A1W1XUA5</accession>
<feature type="transmembrane region" description="Helical" evidence="9">
    <location>
        <begin position="24"/>
        <end position="48"/>
    </location>
</feature>
<feature type="transmembrane region" description="Helical" evidence="9">
    <location>
        <begin position="309"/>
        <end position="329"/>
    </location>
</feature>
<sequence length="460" mass="49194">MSSKVDSFQEKILPPVMKFANSKVIMAISQGFMITMPFSLIGSIFLLLANFPIPAWNSWMTGLFGAGWAAPLNQVSDATFNILAIIAVFGVASQYAKNEGCDSLSAGMLGIVAFLVVSPTYLAINVGDKVGGVVMKHADKLSGVIPTGWTGGKGMIAAILVGLFTGYVYSWFITRDIRIKMPDSVPEGVSNAFSTLIPAAVILTAAALVYIFFGVVTGGTAIEWVYKVLEIPMQGLTDSLGGAIAIPFIISFFWWFGVHGAVLVSGVMGAIYQANALGNQDVVKTGAKLIASGAGRNAHIIAQQFQDNFLTMGGSGITIGLVLAMFFFAKSKRLKTLGNLALVPGLFNINEPVLFGFAIVLNPFMFVPFLIVPIISGLLTYFAIYSGLVPCFTAVQAIWTTPPIISGLIVAGWRGAVLQIVIILIATAIYLPFFKIQDAQYLKEERESELAIESDDNLQV</sequence>
<evidence type="ECO:0000256" key="8">
    <source>
        <dbReference type="PIRNR" id="PIRNR006351"/>
    </source>
</evidence>
<keyword evidence="7 8" id="KW-0472">Membrane</keyword>
<dbReference type="InterPro" id="IPR051088">
    <property type="entry name" value="PTS_Sugar-EIIC/EIIB"/>
</dbReference>
<proteinExistence type="predicted"/>
<dbReference type="OrthoDB" id="1641940at2"/>
<evidence type="ECO:0000256" key="3">
    <source>
        <dbReference type="ARBA" id="ARBA00022475"/>
    </source>
</evidence>
<dbReference type="PANTHER" id="PTHR33989:SF4">
    <property type="entry name" value="PTS SYSTEM N,N'-DIACETYLCHITOBIOSE-SPECIFIC EIIC COMPONENT"/>
    <property type="match status" value="1"/>
</dbReference>
<reference evidence="11 12" key="1">
    <citation type="submission" date="2017-04" db="EMBL/GenBank/DDBJ databases">
        <authorList>
            <person name="Afonso C.L."/>
            <person name="Miller P.J."/>
            <person name="Scott M.A."/>
            <person name="Spackman E."/>
            <person name="Goraichik I."/>
            <person name="Dimitrov K.M."/>
            <person name="Suarez D.L."/>
            <person name="Swayne D.E."/>
        </authorList>
    </citation>
    <scope>NUCLEOTIDE SEQUENCE [LARGE SCALE GENOMIC DNA]</scope>
    <source>
        <strain evidence="11 12">DSM 12555</strain>
    </source>
</reference>
<dbReference type="GO" id="GO:0008982">
    <property type="term" value="F:protein-N(PI)-phosphohistidine-sugar phosphotransferase activity"/>
    <property type="evidence" value="ECO:0007669"/>
    <property type="project" value="UniProtKB-UniRule"/>
</dbReference>
<keyword evidence="2 8" id="KW-0813">Transport</keyword>
<evidence type="ECO:0000256" key="2">
    <source>
        <dbReference type="ARBA" id="ARBA00022448"/>
    </source>
</evidence>
<dbReference type="PROSITE" id="PS51105">
    <property type="entry name" value="PTS_EIIC_TYPE_3"/>
    <property type="match status" value="1"/>
</dbReference>
<evidence type="ECO:0000256" key="9">
    <source>
        <dbReference type="SAM" id="Phobius"/>
    </source>
</evidence>
<dbReference type="GO" id="GO:0005886">
    <property type="term" value="C:plasma membrane"/>
    <property type="evidence" value="ECO:0007669"/>
    <property type="project" value="UniProtKB-SubCell"/>
</dbReference>
<protein>
    <recommendedName>
        <fullName evidence="8">Permease IIC component</fullName>
    </recommendedName>
</protein>
<feature type="transmembrane region" description="Helical" evidence="9">
    <location>
        <begin position="195"/>
        <end position="222"/>
    </location>
</feature>
<keyword evidence="6 9" id="KW-1133">Transmembrane helix</keyword>
<evidence type="ECO:0000313" key="12">
    <source>
        <dbReference type="Proteomes" id="UP000192468"/>
    </source>
</evidence>
<dbReference type="PANTHER" id="PTHR33989">
    <property type="match status" value="1"/>
</dbReference>
<feature type="transmembrane region" description="Helical" evidence="9">
    <location>
        <begin position="155"/>
        <end position="174"/>
    </location>
</feature>
<comment type="subcellular location">
    <subcellularLocation>
        <location evidence="1">Cell membrane</location>
        <topology evidence="1">Multi-pass membrane protein</topology>
    </subcellularLocation>
</comment>
<keyword evidence="3 8" id="KW-1003">Cell membrane</keyword>
<evidence type="ECO:0000256" key="7">
    <source>
        <dbReference type="ARBA" id="ARBA00023136"/>
    </source>
</evidence>
<evidence type="ECO:0000259" key="10">
    <source>
        <dbReference type="PROSITE" id="PS51105"/>
    </source>
</evidence>
<feature type="transmembrane region" description="Helical" evidence="9">
    <location>
        <begin position="411"/>
        <end position="433"/>
    </location>
</feature>
<dbReference type="AlphaFoldDB" id="A0A1W1XUA5"/>
<dbReference type="InterPro" id="IPR004796">
    <property type="entry name" value="PTS_IIC_cello"/>
</dbReference>
<feature type="transmembrane region" description="Helical" evidence="9">
    <location>
        <begin position="349"/>
        <end position="371"/>
    </location>
</feature>
<evidence type="ECO:0000256" key="6">
    <source>
        <dbReference type="ARBA" id="ARBA00022989"/>
    </source>
</evidence>
<dbReference type="Proteomes" id="UP000192468">
    <property type="component" value="Unassembled WGS sequence"/>
</dbReference>
<feature type="domain" description="PTS EIIC type-3" evidence="10">
    <location>
        <begin position="8"/>
        <end position="433"/>
    </location>
</feature>
<dbReference type="EMBL" id="FWXH01000018">
    <property type="protein sequence ID" value="SMC27560.1"/>
    <property type="molecule type" value="Genomic_DNA"/>
</dbReference>
<feature type="transmembrane region" description="Helical" evidence="9">
    <location>
        <begin position="378"/>
        <end position="399"/>
    </location>
</feature>
<dbReference type="STRING" id="1121291.SAMN02745134_03226"/>
<keyword evidence="4 8" id="KW-0762">Sugar transport</keyword>
<comment type="function">
    <text evidence="8">The phosphoenolpyruvate-dependent sugar phosphotransferase system (PTS), a major carbohydrate active -transport system, catalyzes the phosphorylation of incoming sugar substrates concomitant with their translocation across the cell membrane.</text>
</comment>
<dbReference type="NCBIfam" id="TIGR00410">
    <property type="entry name" value="lacE"/>
    <property type="match status" value="1"/>
</dbReference>
<organism evidence="11 12">
    <name type="scientific">Clostridium acidisoli DSM 12555</name>
    <dbReference type="NCBI Taxonomy" id="1121291"/>
    <lineage>
        <taxon>Bacteria</taxon>
        <taxon>Bacillati</taxon>
        <taxon>Bacillota</taxon>
        <taxon>Clostridia</taxon>
        <taxon>Eubacteriales</taxon>
        <taxon>Clostridiaceae</taxon>
        <taxon>Clostridium</taxon>
    </lineage>
</organism>
<keyword evidence="12" id="KW-1185">Reference proteome</keyword>
<dbReference type="GO" id="GO:0009401">
    <property type="term" value="P:phosphoenolpyruvate-dependent sugar phosphotransferase system"/>
    <property type="evidence" value="ECO:0007669"/>
    <property type="project" value="InterPro"/>
</dbReference>
<feature type="transmembrane region" description="Helical" evidence="9">
    <location>
        <begin position="104"/>
        <end position="124"/>
    </location>
</feature>
<dbReference type="Pfam" id="PF02378">
    <property type="entry name" value="PTS_EIIC"/>
    <property type="match status" value="1"/>
</dbReference>
<gene>
    <name evidence="11" type="ORF">SAMN02745134_03226</name>
</gene>
<dbReference type="InterPro" id="IPR004501">
    <property type="entry name" value="PTS_EIIC_3"/>
</dbReference>
<name>A0A1W1XUA5_9CLOT</name>
<feature type="transmembrane region" description="Helical" evidence="9">
    <location>
        <begin position="242"/>
        <end position="264"/>
    </location>
</feature>
<feature type="transmembrane region" description="Helical" evidence="9">
    <location>
        <begin position="68"/>
        <end position="92"/>
    </location>
</feature>
<evidence type="ECO:0000256" key="1">
    <source>
        <dbReference type="ARBA" id="ARBA00004651"/>
    </source>
</evidence>
<evidence type="ECO:0000256" key="4">
    <source>
        <dbReference type="ARBA" id="ARBA00022597"/>
    </source>
</evidence>
<dbReference type="PIRSF" id="PIRSF006351">
    <property type="entry name" value="PTS_EIIC-Cellobiose"/>
    <property type="match status" value="1"/>
</dbReference>
<evidence type="ECO:0000313" key="11">
    <source>
        <dbReference type="EMBL" id="SMC27560.1"/>
    </source>
</evidence>
<dbReference type="GO" id="GO:1901264">
    <property type="term" value="P:carbohydrate derivative transport"/>
    <property type="evidence" value="ECO:0007669"/>
    <property type="project" value="TreeGrafter"/>
</dbReference>
<dbReference type="InterPro" id="IPR003352">
    <property type="entry name" value="PTS_EIIC"/>
</dbReference>
<evidence type="ECO:0000256" key="5">
    <source>
        <dbReference type="ARBA" id="ARBA00022692"/>
    </source>
</evidence>
<keyword evidence="5 9" id="KW-0812">Transmembrane</keyword>
<dbReference type="RefSeq" id="WP_084117214.1">
    <property type="nucleotide sequence ID" value="NZ_FWXH01000018.1"/>
</dbReference>